<keyword evidence="2" id="KW-1185">Reference proteome</keyword>
<dbReference type="EMBL" id="JANAVB010025000">
    <property type="protein sequence ID" value="KAJ6821255.1"/>
    <property type="molecule type" value="Genomic_DNA"/>
</dbReference>
<proteinExistence type="predicted"/>
<reference evidence="1" key="1">
    <citation type="journal article" date="2023" name="GigaByte">
        <title>Genome assembly of the bearded iris, Iris pallida Lam.</title>
        <authorList>
            <person name="Bruccoleri R.E."/>
            <person name="Oakeley E.J."/>
            <person name="Faust A.M.E."/>
            <person name="Altorfer M."/>
            <person name="Dessus-Babus S."/>
            <person name="Burckhardt D."/>
            <person name="Oertli M."/>
            <person name="Naumann U."/>
            <person name="Petersen F."/>
            <person name="Wong J."/>
        </authorList>
    </citation>
    <scope>NUCLEOTIDE SEQUENCE</scope>
    <source>
        <strain evidence="1">GSM-AAB239-AS_SAM_17_03QT</strain>
    </source>
</reference>
<name>A0AAX6FYT9_IRIPA</name>
<dbReference type="AlphaFoldDB" id="A0AAX6FYT9"/>
<accession>A0AAX6FYT9</accession>
<reference evidence="1" key="2">
    <citation type="submission" date="2023-04" db="EMBL/GenBank/DDBJ databases">
        <authorList>
            <person name="Bruccoleri R.E."/>
            <person name="Oakeley E.J."/>
            <person name="Faust A.-M."/>
            <person name="Dessus-Babus S."/>
            <person name="Altorfer M."/>
            <person name="Burckhardt D."/>
            <person name="Oertli M."/>
            <person name="Naumann U."/>
            <person name="Petersen F."/>
            <person name="Wong J."/>
        </authorList>
    </citation>
    <scope>NUCLEOTIDE SEQUENCE</scope>
    <source>
        <strain evidence="1">GSM-AAB239-AS_SAM_17_03QT</strain>
        <tissue evidence="1">Leaf</tissue>
    </source>
</reference>
<sequence>MVGVVDRLTASGHRRTSVSEQRPSRAVAVATTMHVRRRCPRNSGRLAHEVVGVRPCSGRWRRGRHAAAVAVVVRMVMALMTRVRVWKRWRRLGFLVTLIPC</sequence>
<organism evidence="1 2">
    <name type="scientific">Iris pallida</name>
    <name type="common">Sweet iris</name>
    <dbReference type="NCBI Taxonomy" id="29817"/>
    <lineage>
        <taxon>Eukaryota</taxon>
        <taxon>Viridiplantae</taxon>
        <taxon>Streptophyta</taxon>
        <taxon>Embryophyta</taxon>
        <taxon>Tracheophyta</taxon>
        <taxon>Spermatophyta</taxon>
        <taxon>Magnoliopsida</taxon>
        <taxon>Liliopsida</taxon>
        <taxon>Asparagales</taxon>
        <taxon>Iridaceae</taxon>
        <taxon>Iridoideae</taxon>
        <taxon>Irideae</taxon>
        <taxon>Iris</taxon>
    </lineage>
</organism>
<evidence type="ECO:0000313" key="2">
    <source>
        <dbReference type="Proteomes" id="UP001140949"/>
    </source>
</evidence>
<evidence type="ECO:0000313" key="1">
    <source>
        <dbReference type="EMBL" id="KAJ6821255.1"/>
    </source>
</evidence>
<gene>
    <name evidence="1" type="ORF">M6B38_393555</name>
</gene>
<comment type="caution">
    <text evidence="1">The sequence shown here is derived from an EMBL/GenBank/DDBJ whole genome shotgun (WGS) entry which is preliminary data.</text>
</comment>
<dbReference type="Proteomes" id="UP001140949">
    <property type="component" value="Unassembled WGS sequence"/>
</dbReference>
<protein>
    <submittedName>
        <fullName evidence="1">Arabinosyltransferase ARAD1</fullName>
    </submittedName>
</protein>